<proteinExistence type="predicted"/>
<evidence type="ECO:0000313" key="3">
    <source>
        <dbReference type="Proteomes" id="UP000249185"/>
    </source>
</evidence>
<name>A0A2W5NBZ5_RHOSU</name>
<evidence type="ECO:0000259" key="1">
    <source>
        <dbReference type="Pfam" id="PF22479"/>
    </source>
</evidence>
<gene>
    <name evidence="2" type="ORF">DI556_09820</name>
</gene>
<dbReference type="EMBL" id="QFPW01000006">
    <property type="protein sequence ID" value="PZQ49759.1"/>
    <property type="molecule type" value="Genomic_DNA"/>
</dbReference>
<dbReference type="Proteomes" id="UP000249185">
    <property type="component" value="Unassembled WGS sequence"/>
</dbReference>
<sequence>MVVLPWLALRDFTSELSLNRIVYVIRFRHNHLNDRFSLDFFSGQTPIILGVAVVKGVDLLAHMPDQFHPGGHMFVDGMDPTYENLVSGASLVVFDAAL</sequence>
<dbReference type="Pfam" id="PF22479">
    <property type="entry name" value="Pam3_gp18"/>
    <property type="match status" value="1"/>
</dbReference>
<reference evidence="2 3" key="1">
    <citation type="submission" date="2017-08" db="EMBL/GenBank/DDBJ databases">
        <title>Infants hospitalized years apart are colonized by the same room-sourced microbial strains.</title>
        <authorList>
            <person name="Brooks B."/>
            <person name="Olm M.R."/>
            <person name="Firek B.A."/>
            <person name="Baker R."/>
            <person name="Thomas B.C."/>
            <person name="Morowitz M.J."/>
            <person name="Banfield J.F."/>
        </authorList>
    </citation>
    <scope>NUCLEOTIDE SEQUENCE [LARGE SCALE GENOMIC DNA]</scope>
    <source>
        <strain evidence="2">S2_005_002_R2_34</strain>
    </source>
</reference>
<accession>A0A2W5NBZ5</accession>
<evidence type="ECO:0000313" key="2">
    <source>
        <dbReference type="EMBL" id="PZQ49759.1"/>
    </source>
</evidence>
<organism evidence="2 3">
    <name type="scientific">Rhodovulum sulfidophilum</name>
    <name type="common">Rhodobacter sulfidophilus</name>
    <dbReference type="NCBI Taxonomy" id="35806"/>
    <lineage>
        <taxon>Bacteria</taxon>
        <taxon>Pseudomonadati</taxon>
        <taxon>Pseudomonadota</taxon>
        <taxon>Alphaproteobacteria</taxon>
        <taxon>Rhodobacterales</taxon>
        <taxon>Paracoccaceae</taxon>
        <taxon>Rhodovulum</taxon>
    </lineage>
</organism>
<feature type="domain" description="Cyanophage baseplate Pam3 plug gp18" evidence="1">
    <location>
        <begin position="9"/>
        <end position="95"/>
    </location>
</feature>
<dbReference type="AlphaFoldDB" id="A0A2W5NBZ5"/>
<protein>
    <recommendedName>
        <fullName evidence="1">Cyanophage baseplate Pam3 plug gp18 domain-containing protein</fullName>
    </recommendedName>
</protein>
<dbReference type="InterPro" id="IPR054252">
    <property type="entry name" value="Pam3_gp18"/>
</dbReference>
<comment type="caution">
    <text evidence="2">The sequence shown here is derived from an EMBL/GenBank/DDBJ whole genome shotgun (WGS) entry which is preliminary data.</text>
</comment>